<reference evidence="2 3" key="1">
    <citation type="submission" date="2016-11" db="EMBL/GenBank/DDBJ databases">
        <authorList>
            <person name="Jaros S."/>
            <person name="Januszkiewicz K."/>
            <person name="Wedrychowicz H."/>
        </authorList>
    </citation>
    <scope>NUCLEOTIDE SEQUENCE [LARGE SCALE GENOMIC DNA]</scope>
    <source>
        <strain evidence="2 3">DSM 18772</strain>
    </source>
</reference>
<dbReference type="Proteomes" id="UP000184510">
    <property type="component" value="Unassembled WGS sequence"/>
</dbReference>
<keyword evidence="1" id="KW-0812">Transmembrane</keyword>
<sequence>MNNTVKLIIFTVIAIIMAIYVGMGIATSQFQTALEVLGVGVILICIVLGRNIWMLIPFTYAVGLKLALPGNPSTLLLGQLLFVGFGCMIFAMRSSLFHFRFTEIEFLMGLMTLMVLQVYVRNPTGFSLFGTESVGGKPYVIYGVTLLCAILLSGIRILPRDLKLFVKITIIGGIINFVIGVIGYFIPIVAAYTGTFRQKSAELEFHYYNPDAATRMDFIKNTGPNVALWVSSFVNPLKACFKVLWAPLILFSFAAAGLSGYRNVVVTVGLTYLVGICYRGGIKSLMASLMLLVLTLTSLTVLNMAVPLPANIQRSLSWLPGSWEEQYVDDAEESTNWRFEIWEEVLLTDNWIENKILGDGLGYTATELAMQQNFGTYVGGMGLSGFDLHRETILVNGDYHSGPVSAVRVIGYVGLALMLFMMLRLCVHAHRLIKRCKNTEWLPLALMVGIPLIVFPIFFIFVYGSFQDDAATLLLGCGLIRMLENNIPYPRPEEESPDPEGEPLVL</sequence>
<dbReference type="OrthoDB" id="195667at2"/>
<proteinExistence type="predicted"/>
<evidence type="ECO:0008006" key="4">
    <source>
        <dbReference type="Google" id="ProtNLM"/>
    </source>
</evidence>
<dbReference type="EMBL" id="FQYR01000002">
    <property type="protein sequence ID" value="SHI72399.1"/>
    <property type="molecule type" value="Genomic_DNA"/>
</dbReference>
<protein>
    <recommendedName>
        <fullName evidence="4">O-antigen ligase like membrane protein</fullName>
    </recommendedName>
</protein>
<dbReference type="InParanoid" id="A0A1M6DH83"/>
<feature type="transmembrane region" description="Helical" evidence="1">
    <location>
        <begin position="140"/>
        <end position="158"/>
    </location>
</feature>
<keyword evidence="1" id="KW-1133">Transmembrane helix</keyword>
<feature type="transmembrane region" description="Helical" evidence="1">
    <location>
        <begin position="285"/>
        <end position="306"/>
    </location>
</feature>
<evidence type="ECO:0000313" key="2">
    <source>
        <dbReference type="EMBL" id="SHI72399.1"/>
    </source>
</evidence>
<feature type="transmembrane region" description="Helical" evidence="1">
    <location>
        <begin position="409"/>
        <end position="429"/>
    </location>
</feature>
<dbReference type="AlphaFoldDB" id="A0A1M6DH83"/>
<organism evidence="2 3">
    <name type="scientific">Rubritalea squalenifaciens DSM 18772</name>
    <dbReference type="NCBI Taxonomy" id="1123071"/>
    <lineage>
        <taxon>Bacteria</taxon>
        <taxon>Pseudomonadati</taxon>
        <taxon>Verrucomicrobiota</taxon>
        <taxon>Verrucomicrobiia</taxon>
        <taxon>Verrucomicrobiales</taxon>
        <taxon>Rubritaleaceae</taxon>
        <taxon>Rubritalea</taxon>
    </lineage>
</organism>
<dbReference type="STRING" id="1123071.SAMN02745181_0737"/>
<feature type="transmembrane region" description="Helical" evidence="1">
    <location>
        <begin position="73"/>
        <end position="92"/>
    </location>
</feature>
<keyword evidence="3" id="KW-1185">Reference proteome</keyword>
<keyword evidence="1" id="KW-0472">Membrane</keyword>
<feature type="transmembrane region" description="Helical" evidence="1">
    <location>
        <begin position="104"/>
        <end position="120"/>
    </location>
</feature>
<evidence type="ECO:0000313" key="3">
    <source>
        <dbReference type="Proteomes" id="UP000184510"/>
    </source>
</evidence>
<dbReference type="RefSeq" id="WP_143158119.1">
    <property type="nucleotide sequence ID" value="NZ_FQYR01000002.1"/>
</dbReference>
<feature type="transmembrane region" description="Helical" evidence="1">
    <location>
        <begin position="170"/>
        <end position="192"/>
    </location>
</feature>
<feature type="transmembrane region" description="Helical" evidence="1">
    <location>
        <begin position="244"/>
        <end position="273"/>
    </location>
</feature>
<feature type="transmembrane region" description="Helical" evidence="1">
    <location>
        <begin position="6"/>
        <end position="26"/>
    </location>
</feature>
<accession>A0A1M6DH83</accession>
<evidence type="ECO:0000256" key="1">
    <source>
        <dbReference type="SAM" id="Phobius"/>
    </source>
</evidence>
<gene>
    <name evidence="2" type="ORF">SAMN02745181_0737</name>
</gene>
<feature type="transmembrane region" description="Helical" evidence="1">
    <location>
        <begin position="33"/>
        <end position="53"/>
    </location>
</feature>
<name>A0A1M6DH83_9BACT</name>
<feature type="transmembrane region" description="Helical" evidence="1">
    <location>
        <begin position="441"/>
        <end position="466"/>
    </location>
</feature>